<evidence type="ECO:0000313" key="3">
    <source>
        <dbReference type="Proteomes" id="UP000662783"/>
    </source>
</evidence>
<proteinExistence type="predicted"/>
<dbReference type="RefSeq" id="WP_205723227.1">
    <property type="nucleotide sequence ID" value="NZ_CP070608.1"/>
</dbReference>
<name>A0A974WHM5_9BACT</name>
<reference evidence="2" key="1">
    <citation type="submission" date="2021-02" db="EMBL/GenBank/DDBJ databases">
        <title>Fulvivirga sp. S481 isolated from sea water.</title>
        <authorList>
            <person name="Bae S.S."/>
            <person name="Baek K."/>
        </authorList>
    </citation>
    <scope>NUCLEOTIDE SEQUENCE</scope>
    <source>
        <strain evidence="2">S481</strain>
    </source>
</reference>
<dbReference type="KEGG" id="fuv:JR347_06430"/>
<dbReference type="Proteomes" id="UP000662783">
    <property type="component" value="Chromosome"/>
</dbReference>
<dbReference type="EMBL" id="CP070608">
    <property type="protein sequence ID" value="QSE98713.1"/>
    <property type="molecule type" value="Genomic_DNA"/>
</dbReference>
<protein>
    <recommendedName>
        <fullName evidence="1">DUF5777 domain-containing protein</fullName>
    </recommendedName>
</protein>
<sequence length="289" mass="32212">MQGIKIVIGSLLYLLTISAIAQDDLLASLEETQSNEHTWVEATFKGTRLINGHTIETRKKGVMDFIISHRFGTIDGGSYDLFGLDVATMRIGLEYALSDRLYFGLGRSTFEKTFDGFLKYRLIRQSKGKGSKPFSATWLSSMAIKTLKDPERELGFTDKVANTHQLLIASKISSGISLQLMPTFVHRNLIGEEDINNDAYALGVGGRVKISQRLALCAEYYHQFQKLNENSTNAIAVGVDIETGGHVFQLQFTNATAMIPKGFVTETTNDFFEGEIHFGFNVSRTFQLK</sequence>
<dbReference type="Pfam" id="PF19089">
    <property type="entry name" value="DUF5777"/>
    <property type="match status" value="1"/>
</dbReference>
<gene>
    <name evidence="2" type="ORF">JR347_06430</name>
</gene>
<keyword evidence="3" id="KW-1185">Reference proteome</keyword>
<evidence type="ECO:0000259" key="1">
    <source>
        <dbReference type="Pfam" id="PF19089"/>
    </source>
</evidence>
<feature type="domain" description="DUF5777" evidence="1">
    <location>
        <begin position="44"/>
        <end position="286"/>
    </location>
</feature>
<accession>A0A974WHM5</accession>
<dbReference type="AlphaFoldDB" id="A0A974WHM5"/>
<evidence type="ECO:0000313" key="2">
    <source>
        <dbReference type="EMBL" id="QSE98713.1"/>
    </source>
</evidence>
<dbReference type="InterPro" id="IPR045916">
    <property type="entry name" value="DUF5777"/>
</dbReference>
<organism evidence="2 3">
    <name type="scientific">Fulvivirga lutea</name>
    <dbReference type="NCBI Taxonomy" id="2810512"/>
    <lineage>
        <taxon>Bacteria</taxon>
        <taxon>Pseudomonadati</taxon>
        <taxon>Bacteroidota</taxon>
        <taxon>Cytophagia</taxon>
        <taxon>Cytophagales</taxon>
        <taxon>Fulvivirgaceae</taxon>
        <taxon>Fulvivirga</taxon>
    </lineage>
</organism>